<sequence>MAPRTAKLRWRIFIVHITPTATQLSTRSTEDYRTCKFSQDFDLEMSFMQIFCSSSLAMLSDINFILITFEYGSIFCEYITCFPVFLACFLSLLSFSRICLRMPTSSSSTLCWIPDDVSMNLQSLDVASALPSKFLRTEESVQKYAINKKLKSTIALVDTDSAKLYFLCEKMPAMDVCNGWLPYYRNYRKI</sequence>
<keyword evidence="1" id="KW-1133">Transmembrane helix</keyword>
<feature type="transmembrane region" description="Helical" evidence="1">
    <location>
        <begin position="46"/>
        <end position="66"/>
    </location>
</feature>
<reference evidence="2" key="1">
    <citation type="submission" date="2016-07" db="EMBL/GenBank/DDBJ databases">
        <authorList>
            <person name="Bretaudeau A."/>
        </authorList>
    </citation>
    <scope>NUCLEOTIDE SEQUENCE</scope>
    <source>
        <strain evidence="2">Rice</strain>
        <tissue evidence="2">Whole body</tissue>
    </source>
</reference>
<evidence type="ECO:0000256" key="1">
    <source>
        <dbReference type="SAM" id="Phobius"/>
    </source>
</evidence>
<name>A0A2H1W8E0_SPOFR</name>
<proteinExistence type="predicted"/>
<feature type="transmembrane region" description="Helical" evidence="1">
    <location>
        <begin position="72"/>
        <end position="95"/>
    </location>
</feature>
<accession>A0A2H1W8E0</accession>
<organism evidence="2">
    <name type="scientific">Spodoptera frugiperda</name>
    <name type="common">Fall armyworm</name>
    <dbReference type="NCBI Taxonomy" id="7108"/>
    <lineage>
        <taxon>Eukaryota</taxon>
        <taxon>Metazoa</taxon>
        <taxon>Ecdysozoa</taxon>
        <taxon>Arthropoda</taxon>
        <taxon>Hexapoda</taxon>
        <taxon>Insecta</taxon>
        <taxon>Pterygota</taxon>
        <taxon>Neoptera</taxon>
        <taxon>Endopterygota</taxon>
        <taxon>Lepidoptera</taxon>
        <taxon>Glossata</taxon>
        <taxon>Ditrysia</taxon>
        <taxon>Noctuoidea</taxon>
        <taxon>Noctuidae</taxon>
        <taxon>Amphipyrinae</taxon>
        <taxon>Spodoptera</taxon>
    </lineage>
</organism>
<dbReference type="AlphaFoldDB" id="A0A2H1W8E0"/>
<keyword evidence="1" id="KW-0472">Membrane</keyword>
<keyword evidence="1" id="KW-0812">Transmembrane</keyword>
<protein>
    <submittedName>
        <fullName evidence="2">SFRICE_006108</fullName>
    </submittedName>
</protein>
<evidence type="ECO:0000313" key="2">
    <source>
        <dbReference type="EMBL" id="SOQ49341.1"/>
    </source>
</evidence>
<dbReference type="EMBL" id="ODYU01006993">
    <property type="protein sequence ID" value="SOQ49341.1"/>
    <property type="molecule type" value="Genomic_DNA"/>
</dbReference>
<gene>
    <name evidence="2" type="ORF">SFRICE_006108</name>
</gene>